<dbReference type="PANTHER" id="PTHR43214">
    <property type="entry name" value="TWO-COMPONENT RESPONSE REGULATOR"/>
    <property type="match status" value="1"/>
</dbReference>
<feature type="domain" description="Response regulatory" evidence="8">
    <location>
        <begin position="3"/>
        <end position="119"/>
    </location>
</feature>
<evidence type="ECO:0000256" key="5">
    <source>
        <dbReference type="ARBA" id="ARBA00023163"/>
    </source>
</evidence>
<comment type="subcellular location">
    <subcellularLocation>
        <location evidence="1">Cytoplasm</location>
    </subcellularLocation>
</comment>
<dbReference type="Pfam" id="PF00196">
    <property type="entry name" value="GerE"/>
    <property type="match status" value="1"/>
</dbReference>
<dbReference type="PROSITE" id="PS50043">
    <property type="entry name" value="HTH_LUXR_2"/>
    <property type="match status" value="1"/>
</dbReference>
<dbReference type="PANTHER" id="PTHR43214:SF40">
    <property type="entry name" value="TRANSCRIPTIONAL REGULATORY PROTEIN LNRK"/>
    <property type="match status" value="1"/>
</dbReference>
<dbReference type="AlphaFoldDB" id="A0A2A2IH48"/>
<gene>
    <name evidence="9" type="ORF">CIL05_00115</name>
</gene>
<reference evidence="9 10" key="1">
    <citation type="submission" date="2017-08" db="EMBL/GenBank/DDBJ databases">
        <title>Virgibacillus indicus sp. nov. and Virgibacillus profoundi sp. nov, two moderately halophilic bacteria isolated from marine sediment by using the Microfluidic Streak Plate.</title>
        <authorList>
            <person name="Xu B."/>
            <person name="Hu B."/>
            <person name="Wang J."/>
            <person name="Zhu Y."/>
            <person name="Huang L."/>
            <person name="Du W."/>
            <person name="Huang Y."/>
        </authorList>
    </citation>
    <scope>NUCLEOTIDE SEQUENCE [LARGE SCALE GENOMIC DNA]</scope>
    <source>
        <strain evidence="9 10">IO3-P3-H5</strain>
    </source>
</reference>
<dbReference type="InterPro" id="IPR001789">
    <property type="entry name" value="Sig_transdc_resp-reg_receiver"/>
</dbReference>
<dbReference type="Gene3D" id="3.40.50.2300">
    <property type="match status" value="1"/>
</dbReference>
<dbReference type="Pfam" id="PF00072">
    <property type="entry name" value="Response_reg"/>
    <property type="match status" value="1"/>
</dbReference>
<evidence type="ECO:0000313" key="10">
    <source>
        <dbReference type="Proteomes" id="UP000218887"/>
    </source>
</evidence>
<dbReference type="CDD" id="cd06170">
    <property type="entry name" value="LuxR_C_like"/>
    <property type="match status" value="1"/>
</dbReference>
<protein>
    <submittedName>
        <fullName evidence="9">DNA-binding response regulator</fullName>
    </submittedName>
</protein>
<dbReference type="PRINTS" id="PR00038">
    <property type="entry name" value="HTHLUXR"/>
</dbReference>
<keyword evidence="3" id="KW-0805">Transcription regulation</keyword>
<dbReference type="InterPro" id="IPR039420">
    <property type="entry name" value="WalR-like"/>
</dbReference>
<evidence type="ECO:0000256" key="4">
    <source>
        <dbReference type="ARBA" id="ARBA00023125"/>
    </source>
</evidence>
<dbReference type="RefSeq" id="WP_095653470.1">
    <property type="nucleotide sequence ID" value="NZ_NPOA01000001.1"/>
</dbReference>
<evidence type="ECO:0000259" key="8">
    <source>
        <dbReference type="PROSITE" id="PS50110"/>
    </source>
</evidence>
<dbReference type="InterPro" id="IPR011006">
    <property type="entry name" value="CheY-like_superfamily"/>
</dbReference>
<dbReference type="EMBL" id="NPOA01000001">
    <property type="protein sequence ID" value="PAV31099.1"/>
    <property type="molecule type" value="Genomic_DNA"/>
</dbReference>
<name>A0A2A2IH48_9BACI</name>
<feature type="modified residue" description="4-aspartylphosphate" evidence="6">
    <location>
        <position position="54"/>
    </location>
</feature>
<evidence type="ECO:0000259" key="7">
    <source>
        <dbReference type="PROSITE" id="PS50043"/>
    </source>
</evidence>
<dbReference type="SUPFAM" id="SSF52172">
    <property type="entry name" value="CheY-like"/>
    <property type="match status" value="1"/>
</dbReference>
<dbReference type="CDD" id="cd17535">
    <property type="entry name" value="REC_NarL-like"/>
    <property type="match status" value="1"/>
</dbReference>
<evidence type="ECO:0000256" key="6">
    <source>
        <dbReference type="PROSITE-ProRule" id="PRU00169"/>
    </source>
</evidence>
<feature type="domain" description="HTH luxR-type" evidence="7">
    <location>
        <begin position="152"/>
        <end position="217"/>
    </location>
</feature>
<sequence length="223" mass="25088">MISVLLVEDQQLFREGVHALIATVDDMDVVGMASNGEEATQLMKKSQADIVIMDIHMPNVDGIKATIHLKDNYPSVKVILLTTFAEEDLIITGLAAGADGFLLKSLDRARLIRSIRDVYDDQVVLSGEAAKILATMIVDIKYNKKDLLEKKLVNRNINLSNRELDIAYLMMNGSTNKLIAQKLFLSEGTIKNYISELYNKLNLRSRKDVIDFLLELISKKSYR</sequence>
<dbReference type="Proteomes" id="UP000218887">
    <property type="component" value="Unassembled WGS sequence"/>
</dbReference>
<proteinExistence type="predicted"/>
<dbReference type="GO" id="GO:0006355">
    <property type="term" value="P:regulation of DNA-templated transcription"/>
    <property type="evidence" value="ECO:0007669"/>
    <property type="project" value="InterPro"/>
</dbReference>
<evidence type="ECO:0000313" key="9">
    <source>
        <dbReference type="EMBL" id="PAV31099.1"/>
    </source>
</evidence>
<accession>A0A2A2IH48</accession>
<dbReference type="InterPro" id="IPR058245">
    <property type="entry name" value="NreC/VraR/RcsB-like_REC"/>
</dbReference>
<dbReference type="GO" id="GO:0003677">
    <property type="term" value="F:DNA binding"/>
    <property type="evidence" value="ECO:0007669"/>
    <property type="project" value="UniProtKB-KW"/>
</dbReference>
<evidence type="ECO:0000256" key="1">
    <source>
        <dbReference type="ARBA" id="ARBA00004496"/>
    </source>
</evidence>
<dbReference type="SUPFAM" id="SSF46894">
    <property type="entry name" value="C-terminal effector domain of the bipartite response regulators"/>
    <property type="match status" value="1"/>
</dbReference>
<dbReference type="SMART" id="SM00421">
    <property type="entry name" value="HTH_LUXR"/>
    <property type="match status" value="1"/>
</dbReference>
<keyword evidence="10" id="KW-1185">Reference proteome</keyword>
<dbReference type="OrthoDB" id="9780153at2"/>
<keyword evidence="4 9" id="KW-0238">DNA-binding</keyword>
<dbReference type="PROSITE" id="PS50110">
    <property type="entry name" value="RESPONSE_REGULATORY"/>
    <property type="match status" value="1"/>
</dbReference>
<keyword evidence="5" id="KW-0804">Transcription</keyword>
<organism evidence="9 10">
    <name type="scientific">Virgibacillus profundi</name>
    <dbReference type="NCBI Taxonomy" id="2024555"/>
    <lineage>
        <taxon>Bacteria</taxon>
        <taxon>Bacillati</taxon>
        <taxon>Bacillota</taxon>
        <taxon>Bacilli</taxon>
        <taxon>Bacillales</taxon>
        <taxon>Bacillaceae</taxon>
        <taxon>Virgibacillus</taxon>
    </lineage>
</organism>
<dbReference type="GO" id="GO:0005737">
    <property type="term" value="C:cytoplasm"/>
    <property type="evidence" value="ECO:0007669"/>
    <property type="project" value="UniProtKB-SubCell"/>
</dbReference>
<dbReference type="InterPro" id="IPR016032">
    <property type="entry name" value="Sig_transdc_resp-reg_C-effctor"/>
</dbReference>
<keyword evidence="2 6" id="KW-0597">Phosphoprotein</keyword>
<evidence type="ECO:0000256" key="2">
    <source>
        <dbReference type="ARBA" id="ARBA00022553"/>
    </source>
</evidence>
<evidence type="ECO:0000256" key="3">
    <source>
        <dbReference type="ARBA" id="ARBA00023015"/>
    </source>
</evidence>
<dbReference type="SMART" id="SM00448">
    <property type="entry name" value="REC"/>
    <property type="match status" value="1"/>
</dbReference>
<dbReference type="InterPro" id="IPR000792">
    <property type="entry name" value="Tscrpt_reg_LuxR_C"/>
</dbReference>
<comment type="caution">
    <text evidence="9">The sequence shown here is derived from an EMBL/GenBank/DDBJ whole genome shotgun (WGS) entry which is preliminary data.</text>
</comment>
<dbReference type="GO" id="GO:0000160">
    <property type="term" value="P:phosphorelay signal transduction system"/>
    <property type="evidence" value="ECO:0007669"/>
    <property type="project" value="InterPro"/>
</dbReference>